<organism evidence="3 4">
    <name type="scientific">Undibacterium amnicola</name>
    <dbReference type="NCBI Taxonomy" id="1834038"/>
    <lineage>
        <taxon>Bacteria</taxon>
        <taxon>Pseudomonadati</taxon>
        <taxon>Pseudomonadota</taxon>
        <taxon>Betaproteobacteria</taxon>
        <taxon>Burkholderiales</taxon>
        <taxon>Oxalobacteraceae</taxon>
        <taxon>Undibacterium</taxon>
    </lineage>
</organism>
<dbReference type="RefSeq" id="WP_186890688.1">
    <property type="nucleotide sequence ID" value="NZ_JACOFU010000003.1"/>
</dbReference>
<feature type="transmembrane region" description="Helical" evidence="1">
    <location>
        <begin position="171"/>
        <end position="190"/>
    </location>
</feature>
<feature type="transmembrane region" description="Helical" evidence="1">
    <location>
        <begin position="244"/>
        <end position="262"/>
    </location>
</feature>
<accession>A0ABR6XQF9</accession>
<reference evidence="3 4" key="1">
    <citation type="submission" date="2020-08" db="EMBL/GenBank/DDBJ databases">
        <title>Novel species isolated from subtropical streams in China.</title>
        <authorList>
            <person name="Lu H."/>
        </authorList>
    </citation>
    <scope>NUCLEOTIDE SEQUENCE [LARGE SCALE GENOMIC DNA]</scope>
    <source>
        <strain evidence="3 4">KCTC 52442</strain>
    </source>
</reference>
<dbReference type="InterPro" id="IPR014782">
    <property type="entry name" value="Peptidase_M1_dom"/>
</dbReference>
<comment type="caution">
    <text evidence="3">The sequence shown here is derived from an EMBL/GenBank/DDBJ whole genome shotgun (WGS) entry which is preliminary data.</text>
</comment>
<keyword evidence="1" id="KW-1133">Transmembrane helix</keyword>
<feature type="transmembrane region" description="Helical" evidence="1">
    <location>
        <begin position="465"/>
        <end position="485"/>
    </location>
</feature>
<feature type="transmembrane region" description="Helical" evidence="1">
    <location>
        <begin position="492"/>
        <end position="509"/>
    </location>
</feature>
<feature type="transmembrane region" description="Helical" evidence="1">
    <location>
        <begin position="419"/>
        <end position="445"/>
    </location>
</feature>
<sequence>MQSLLGFELYFAVKQRMLIVLSLLALGYGYLINSQQIGEGMEQLALNSPYRISYFLILVSILLTFVVALFAITVLLKDQEHRFASVIEPLSNRPLLVSRWITIVVSSVLISFCLILGMLAALLLTDADPAKVQLLNLSDFAWPWLVVVLPNILLVSAVLIAVTTRWRDAKISYCCSLLLVALAGTALIVIKAPISGESLLSTSAWTPFFAIVDPFAASAFFEQTQFWLPQQKNQQWFQLSGPMLLNRIWVSALSLLLLGYLWREAKASQLPQARLRNLAKHAAAPTDNAVDWQHAMPAVRLTSVPQELSATRYWLSTLSRQVAFYTSQLLANWPIRILLLLWTCMLLIGILMVAGVFSSHEFSGKYITSAGLIRQAGEAFGLFAQALLVFIIAESIWQERELKVAEIILSTPLYSTTNYLAKLISSMTIPLVMLVLMLGACMMYQTTIADSSIAWTLYGVSSYYFLLPTLYHAVLIFFIQTLIAQKTSANKYLAMAISAGVLISLSQLLQTAGNGSVLWQLNQFPDLSRDYSALAGFAGHLEQFNLLAIYWGALALAIALFTQRWWLRQERLAHKAMRAFKAGIIFFGAFALFVVWLQSSLPPQVRLNSTNAQLAARADYEKSYRAFATLPHPEFSQTTVSLDIYPEQGLVNIQSRNQITNHFNQPITKILVTTKQPLQNISIETGRIVEQRSENLWHTYSIELSQPMQLGAQLTLNYSLQMRSQAFAINRGIVENGVYFHQGEFEPLLGYAAMLEIDDSFSRKAYGLAEKTSVTPSLTTQKRAFSATISTTSPQTALTSGELVRQWQQDGRSYYQYEMPQNIYPVVGYFSAQYQRHQVTANGISVTLYFHPEHQRNATEIAKAATFTLKTMQKQFGDYPYASLRIIEVPHYHSFGGRASAGIVALNETLFLQDYQDGAAINNVARNTIHEVAHQWFGEKLTPKITRGEKVLTESIAKEIEASVLGQMYGASMQTSLMAFNLRRYQSGRAFAHQDQASLLNLEQQEYIAYGKGPIILHALKNHLGDEKYHAVLRNFIELHQHDMQATLPELVARFAEQSPSPEYVHRLFGDIGLEFHEIPPRKSEK</sequence>
<dbReference type="EMBL" id="JACOFU010000003">
    <property type="protein sequence ID" value="MBC3831646.1"/>
    <property type="molecule type" value="Genomic_DNA"/>
</dbReference>
<dbReference type="PANTHER" id="PTHR45726:SF3">
    <property type="entry name" value="LEUKOTRIENE A-4 HYDROLASE"/>
    <property type="match status" value="1"/>
</dbReference>
<feature type="transmembrane region" description="Helical" evidence="1">
    <location>
        <begin position="337"/>
        <end position="359"/>
    </location>
</feature>
<dbReference type="InterPro" id="IPR027268">
    <property type="entry name" value="Peptidase_M4/M1_CTD_sf"/>
</dbReference>
<keyword evidence="1" id="KW-0472">Membrane</keyword>
<feature type="transmembrane region" description="Helical" evidence="1">
    <location>
        <begin position="52"/>
        <end position="76"/>
    </location>
</feature>
<dbReference type="SUPFAM" id="SSF55486">
    <property type="entry name" value="Metalloproteases ('zincins'), catalytic domain"/>
    <property type="match status" value="1"/>
</dbReference>
<name>A0ABR6XQF9_9BURK</name>
<evidence type="ECO:0000256" key="1">
    <source>
        <dbReference type="SAM" id="Phobius"/>
    </source>
</evidence>
<keyword evidence="4" id="KW-1185">Reference proteome</keyword>
<proteinExistence type="predicted"/>
<dbReference type="Proteomes" id="UP000643610">
    <property type="component" value="Unassembled WGS sequence"/>
</dbReference>
<evidence type="ECO:0000259" key="2">
    <source>
        <dbReference type="Pfam" id="PF01433"/>
    </source>
</evidence>
<dbReference type="Pfam" id="PF01433">
    <property type="entry name" value="Peptidase_M1"/>
    <property type="match status" value="1"/>
</dbReference>
<feature type="transmembrane region" description="Helical" evidence="1">
    <location>
        <begin position="12"/>
        <end position="32"/>
    </location>
</feature>
<evidence type="ECO:0000313" key="3">
    <source>
        <dbReference type="EMBL" id="MBC3831646.1"/>
    </source>
</evidence>
<gene>
    <name evidence="3" type="ORF">H8K33_09015</name>
</gene>
<feature type="transmembrane region" description="Helical" evidence="1">
    <location>
        <begin position="379"/>
        <end position="398"/>
    </location>
</feature>
<feature type="transmembrane region" description="Helical" evidence="1">
    <location>
        <begin position="579"/>
        <end position="597"/>
    </location>
</feature>
<dbReference type="Gene3D" id="1.10.390.10">
    <property type="entry name" value="Neutral Protease Domain 2"/>
    <property type="match status" value="1"/>
</dbReference>
<feature type="transmembrane region" description="Helical" evidence="1">
    <location>
        <begin position="97"/>
        <end position="124"/>
    </location>
</feature>
<dbReference type="PANTHER" id="PTHR45726">
    <property type="entry name" value="LEUKOTRIENE A-4 HYDROLASE"/>
    <property type="match status" value="1"/>
</dbReference>
<feature type="transmembrane region" description="Helical" evidence="1">
    <location>
        <begin position="548"/>
        <end position="567"/>
    </location>
</feature>
<feature type="domain" description="Peptidase M1 membrane alanine aminopeptidase" evidence="2">
    <location>
        <begin position="868"/>
        <end position="1045"/>
    </location>
</feature>
<feature type="transmembrane region" description="Helical" evidence="1">
    <location>
        <begin position="144"/>
        <end position="164"/>
    </location>
</feature>
<dbReference type="InterPro" id="IPR034015">
    <property type="entry name" value="M1_LTA4H"/>
</dbReference>
<keyword evidence="1" id="KW-0812">Transmembrane</keyword>
<protein>
    <recommendedName>
        <fullName evidence="2">Peptidase M1 membrane alanine aminopeptidase domain-containing protein</fullName>
    </recommendedName>
</protein>
<evidence type="ECO:0000313" key="4">
    <source>
        <dbReference type="Proteomes" id="UP000643610"/>
    </source>
</evidence>